<dbReference type="AlphaFoldDB" id="A0AAJ5RLW5"/>
<dbReference type="SUPFAM" id="SSF56059">
    <property type="entry name" value="Glutathione synthetase ATP-binding domain-like"/>
    <property type="match status" value="1"/>
</dbReference>
<dbReference type="Pfam" id="PF21360">
    <property type="entry name" value="PylC-like_N"/>
    <property type="match status" value="1"/>
</dbReference>
<dbReference type="Pfam" id="PF15632">
    <property type="entry name" value="ATPgrasp_Ter"/>
    <property type="match status" value="1"/>
</dbReference>
<reference evidence="3" key="1">
    <citation type="submission" date="2022-11" db="EMBL/GenBank/DDBJ databases">
        <title>Lysinibacillus irui.</title>
        <authorList>
            <person name="Akintayo S.O."/>
        </authorList>
    </citation>
    <scope>NUCLEOTIDE SEQUENCE</scope>
    <source>
        <strain evidence="3">IRB4-01</strain>
    </source>
</reference>
<dbReference type="Gene3D" id="3.40.50.20">
    <property type="match status" value="1"/>
</dbReference>
<dbReference type="Gene3D" id="3.30.1490.20">
    <property type="entry name" value="ATP-grasp fold, A domain"/>
    <property type="match status" value="1"/>
</dbReference>
<dbReference type="KEGG" id="liu:OU989_03020"/>
<gene>
    <name evidence="3" type="ORF">OU989_03020</name>
</gene>
<evidence type="ECO:0000256" key="1">
    <source>
        <dbReference type="PROSITE-ProRule" id="PRU00409"/>
    </source>
</evidence>
<dbReference type="Proteomes" id="UP001219585">
    <property type="component" value="Chromosome"/>
</dbReference>
<accession>A0AAJ5RLW5</accession>
<proteinExistence type="predicted"/>
<dbReference type="EMBL" id="CP113527">
    <property type="protein sequence ID" value="WDV07470.1"/>
    <property type="molecule type" value="Genomic_DNA"/>
</dbReference>
<dbReference type="PROSITE" id="PS50975">
    <property type="entry name" value="ATP_GRASP"/>
    <property type="match status" value="1"/>
</dbReference>
<dbReference type="GO" id="GO:0005524">
    <property type="term" value="F:ATP binding"/>
    <property type="evidence" value="ECO:0007669"/>
    <property type="project" value="UniProtKB-UniRule"/>
</dbReference>
<evidence type="ECO:0000259" key="2">
    <source>
        <dbReference type="PROSITE" id="PS50975"/>
    </source>
</evidence>
<dbReference type="Gene3D" id="3.30.470.20">
    <property type="entry name" value="ATP-grasp fold, B domain"/>
    <property type="match status" value="1"/>
</dbReference>
<dbReference type="InterPro" id="IPR048764">
    <property type="entry name" value="PylC_N"/>
</dbReference>
<sequence>MTNNILLTSVGGKVPLIQCLKEKTSAKIIGCDIQDSILSKNFLDDFFIEEKLENVNMNQFILTCKNKKINYIIPTREADLLFFSEWKNILEKENIFVMVSDRQSIEFVNDKYKFYQALIKEDLNVIPVIQKSDLKENKQYVLKECKGAGSKNLLVKLNKNQVLENYDFFEEPIIQPYIKGKEFSIDIYITKNKKVKATIVRERVLVIDGESQITQVVEHPKLSKLIEKAALVLNLEGHVMFQAFEDNNGELWIIECNARIGGASTLSIYAGLDTFNWWIAECNGQNIDNWPVETKMLKQIRYKKDLIL</sequence>
<dbReference type="RefSeq" id="WP_274795641.1">
    <property type="nucleotide sequence ID" value="NZ_CP113527.1"/>
</dbReference>
<keyword evidence="1" id="KW-0067">ATP-binding</keyword>
<dbReference type="GO" id="GO:0046872">
    <property type="term" value="F:metal ion binding"/>
    <property type="evidence" value="ECO:0007669"/>
    <property type="project" value="InterPro"/>
</dbReference>
<protein>
    <submittedName>
        <fullName evidence="3">ATP-grasp domain-containing protein</fullName>
    </submittedName>
</protein>
<dbReference type="InterPro" id="IPR011761">
    <property type="entry name" value="ATP-grasp"/>
</dbReference>
<evidence type="ECO:0000313" key="3">
    <source>
        <dbReference type="EMBL" id="WDV07470.1"/>
    </source>
</evidence>
<dbReference type="InterPro" id="IPR013815">
    <property type="entry name" value="ATP_grasp_subdomain_1"/>
</dbReference>
<organism evidence="3 4">
    <name type="scientific">Lysinibacillus irui</name>
    <dbReference type="NCBI Taxonomy" id="2998077"/>
    <lineage>
        <taxon>Bacteria</taxon>
        <taxon>Bacillati</taxon>
        <taxon>Bacillota</taxon>
        <taxon>Bacilli</taxon>
        <taxon>Bacillales</taxon>
        <taxon>Bacillaceae</taxon>
        <taxon>Lysinibacillus</taxon>
    </lineage>
</organism>
<feature type="domain" description="ATP-grasp" evidence="2">
    <location>
        <begin position="112"/>
        <end position="283"/>
    </location>
</feature>
<evidence type="ECO:0000313" key="4">
    <source>
        <dbReference type="Proteomes" id="UP001219585"/>
    </source>
</evidence>
<name>A0AAJ5RLW5_9BACI</name>
<keyword evidence="1" id="KW-0547">Nucleotide-binding</keyword>